<dbReference type="InterPro" id="IPR022532">
    <property type="entry name" value="DUF3696"/>
</dbReference>
<evidence type="ECO:0000313" key="4">
    <source>
        <dbReference type="Proteomes" id="UP000315115"/>
    </source>
</evidence>
<organism evidence="3 4">
    <name type="scientific">Vibrio rotiferianus</name>
    <dbReference type="NCBI Taxonomy" id="190895"/>
    <lineage>
        <taxon>Bacteria</taxon>
        <taxon>Pseudomonadati</taxon>
        <taxon>Pseudomonadota</taxon>
        <taxon>Gammaproteobacteria</taxon>
        <taxon>Vibrionales</taxon>
        <taxon>Vibrionaceae</taxon>
        <taxon>Vibrio</taxon>
    </lineage>
</organism>
<dbReference type="InterPro" id="IPR051396">
    <property type="entry name" value="Bact_Antivir_Def_Nuclease"/>
</dbReference>
<dbReference type="Gene3D" id="3.40.50.300">
    <property type="entry name" value="P-loop containing nucleotide triphosphate hydrolases"/>
    <property type="match status" value="1"/>
</dbReference>
<dbReference type="InterPro" id="IPR041685">
    <property type="entry name" value="AAA_GajA/Old/RecF-like"/>
</dbReference>
<gene>
    <name evidence="3" type="ORF">VroAM7_46670</name>
</gene>
<dbReference type="InterPro" id="IPR027417">
    <property type="entry name" value="P-loop_NTPase"/>
</dbReference>
<reference evidence="4" key="1">
    <citation type="submission" date="2019-07" db="EMBL/GenBank/DDBJ databases">
        <title>Complete Genome Sequences of Vibrion rotiferianus strain AM7.</title>
        <authorList>
            <person name="Miyazaki K."/>
            <person name="Wiseschart A."/>
            <person name="Pootanakit K."/>
            <person name="Ishimori K."/>
            <person name="Kitahara K."/>
        </authorList>
    </citation>
    <scope>NUCLEOTIDE SEQUENCE [LARGE SCALE GENOMIC DNA]</scope>
    <source>
        <strain evidence="4">AM7</strain>
    </source>
</reference>
<evidence type="ECO:0000259" key="2">
    <source>
        <dbReference type="Pfam" id="PF13175"/>
    </source>
</evidence>
<dbReference type="Pfam" id="PF12476">
    <property type="entry name" value="DUF3696"/>
    <property type="match status" value="1"/>
</dbReference>
<accession>A0A510IDX8</accession>
<dbReference type="PANTHER" id="PTHR43581">
    <property type="entry name" value="ATP/GTP PHOSPHATASE"/>
    <property type="match status" value="1"/>
</dbReference>
<proteinExistence type="predicted"/>
<evidence type="ECO:0000313" key="3">
    <source>
        <dbReference type="EMBL" id="BBL92014.1"/>
    </source>
</evidence>
<dbReference type="Proteomes" id="UP000315115">
    <property type="component" value="Chromosome 2"/>
</dbReference>
<evidence type="ECO:0008006" key="5">
    <source>
        <dbReference type="Google" id="ProtNLM"/>
    </source>
</evidence>
<dbReference type="Pfam" id="PF13175">
    <property type="entry name" value="AAA_15"/>
    <property type="match status" value="1"/>
</dbReference>
<feature type="domain" description="DUF3696" evidence="1">
    <location>
        <begin position="441"/>
        <end position="487"/>
    </location>
</feature>
<dbReference type="SUPFAM" id="SSF52540">
    <property type="entry name" value="P-loop containing nucleoside triphosphate hydrolases"/>
    <property type="match status" value="1"/>
</dbReference>
<sequence>MKITSLTIAGFKGIKNKATIPLAPITLFFGANSTGKSTVLHALLYLYEVVAKRNFDAQYSSVAGESLYFGGFQNIVHGKDLNGVITLGATLDFRDGAADIWDDYLSDSERWLLESHLGFTPDSDADVVSFELDIQWDHTKNRALISRYECKSQGIKYFKITAQAGRPDCQITHYQPLPHWEVDESFKVENLFDSGQWEDVSINSQDALPNIYKRLDLSEPPFEWSEVFEDQPLAAQLFAEASLSQAAFASLKLLVKKLEDLLHIGPLRIVPTRATVLNKNTNTQRWYDGTAGWETFAFSSESVKTNTNEKFLSSAFFGTNYCFEAPAYGEASLSEKSVILKDSHTDIPLLPSSVGVGVSQVFPFVVATSLEQDLIVSCEQPELHIHPKWQLALGDMMLEATKKNSDRMFLVETHSEHLLLRLLKRRRQTADEEIEYEPFGCKKRDVQIVFCEQSEGKTRLIPIKTTDEGEFDAPWPNGFFEERREELF</sequence>
<protein>
    <recommendedName>
        <fullName evidence="5">AAA domain-containing protein</fullName>
    </recommendedName>
</protein>
<dbReference type="RefSeq" id="WP_143694129.1">
    <property type="nucleotide sequence ID" value="NZ_AP019799.1"/>
</dbReference>
<evidence type="ECO:0000259" key="1">
    <source>
        <dbReference type="Pfam" id="PF12476"/>
    </source>
</evidence>
<dbReference type="PANTHER" id="PTHR43581:SF2">
    <property type="entry name" value="EXCINUCLEASE ATPASE SUBUNIT"/>
    <property type="match status" value="1"/>
</dbReference>
<feature type="domain" description="Endonuclease GajA/Old nuclease/RecF-like AAA" evidence="2">
    <location>
        <begin position="1"/>
        <end position="50"/>
    </location>
</feature>
<dbReference type="EMBL" id="AP019799">
    <property type="protein sequence ID" value="BBL92014.1"/>
    <property type="molecule type" value="Genomic_DNA"/>
</dbReference>
<dbReference type="AlphaFoldDB" id="A0A510IDX8"/>
<name>A0A510IDX8_9VIBR</name>